<comment type="caution">
    <text evidence="1">The sequence shown here is derived from an EMBL/GenBank/DDBJ whole genome shotgun (WGS) entry which is preliminary data.</text>
</comment>
<reference evidence="1" key="2">
    <citation type="submission" date="2020-11" db="EMBL/GenBank/DDBJ databases">
        <authorList>
            <person name="McCartney M.A."/>
            <person name="Auch B."/>
            <person name="Kono T."/>
            <person name="Mallez S."/>
            <person name="Becker A."/>
            <person name="Gohl D.M."/>
            <person name="Silverstein K.A.T."/>
            <person name="Koren S."/>
            <person name="Bechman K.B."/>
            <person name="Herman A."/>
            <person name="Abrahante J.E."/>
            <person name="Garbe J."/>
        </authorList>
    </citation>
    <scope>NUCLEOTIDE SEQUENCE</scope>
    <source>
        <strain evidence="1">Duluth1</strain>
        <tissue evidence="1">Whole animal</tissue>
    </source>
</reference>
<accession>A0A9D4HFR5</accession>
<keyword evidence="2" id="KW-1185">Reference proteome</keyword>
<dbReference type="AlphaFoldDB" id="A0A9D4HFR5"/>
<dbReference type="Gene3D" id="3.80.10.10">
    <property type="entry name" value="Ribonuclease Inhibitor"/>
    <property type="match status" value="1"/>
</dbReference>
<dbReference type="Proteomes" id="UP000828390">
    <property type="component" value="Unassembled WGS sequence"/>
</dbReference>
<proteinExistence type="predicted"/>
<dbReference type="InterPro" id="IPR032675">
    <property type="entry name" value="LRR_dom_sf"/>
</dbReference>
<sequence>MCNGVPDLWGTLHCLNVKNLILRVGFLRWNSCLNVDHLSSLSQSLAFLPQLETLKLHSSVYIDLQLPPSLKHLNVSYYSLSPAELRHLVNQLCASTHSVECKLEYLCGNNIEITITNIPPEEYIPITQELEALDHVEVKRFRIYDKKPDTTLWSAAAWSVRYSVVDDGDDINDEEFCRRYFRIYGTPKWHCECLNRISMRLQINCEQHN</sequence>
<protein>
    <submittedName>
        <fullName evidence="1">Uncharacterized protein</fullName>
    </submittedName>
</protein>
<gene>
    <name evidence="1" type="ORF">DPMN_060193</name>
</gene>
<reference evidence="1" key="1">
    <citation type="journal article" date="2019" name="bioRxiv">
        <title>The Genome of the Zebra Mussel, Dreissena polymorpha: A Resource for Invasive Species Research.</title>
        <authorList>
            <person name="McCartney M.A."/>
            <person name="Auch B."/>
            <person name="Kono T."/>
            <person name="Mallez S."/>
            <person name="Zhang Y."/>
            <person name="Obille A."/>
            <person name="Becker A."/>
            <person name="Abrahante J.E."/>
            <person name="Garbe J."/>
            <person name="Badalamenti J.P."/>
            <person name="Herman A."/>
            <person name="Mangelson H."/>
            <person name="Liachko I."/>
            <person name="Sullivan S."/>
            <person name="Sone E.D."/>
            <person name="Koren S."/>
            <person name="Silverstein K.A.T."/>
            <person name="Beckman K.B."/>
            <person name="Gohl D.M."/>
        </authorList>
    </citation>
    <scope>NUCLEOTIDE SEQUENCE</scope>
    <source>
        <strain evidence="1">Duluth1</strain>
        <tissue evidence="1">Whole animal</tissue>
    </source>
</reference>
<dbReference type="SUPFAM" id="SSF52047">
    <property type="entry name" value="RNI-like"/>
    <property type="match status" value="1"/>
</dbReference>
<organism evidence="1 2">
    <name type="scientific">Dreissena polymorpha</name>
    <name type="common">Zebra mussel</name>
    <name type="synonym">Mytilus polymorpha</name>
    <dbReference type="NCBI Taxonomy" id="45954"/>
    <lineage>
        <taxon>Eukaryota</taxon>
        <taxon>Metazoa</taxon>
        <taxon>Spiralia</taxon>
        <taxon>Lophotrochozoa</taxon>
        <taxon>Mollusca</taxon>
        <taxon>Bivalvia</taxon>
        <taxon>Autobranchia</taxon>
        <taxon>Heteroconchia</taxon>
        <taxon>Euheterodonta</taxon>
        <taxon>Imparidentia</taxon>
        <taxon>Neoheterodontei</taxon>
        <taxon>Myida</taxon>
        <taxon>Dreissenoidea</taxon>
        <taxon>Dreissenidae</taxon>
        <taxon>Dreissena</taxon>
    </lineage>
</organism>
<dbReference type="EMBL" id="JAIWYP010000013">
    <property type="protein sequence ID" value="KAH3717407.1"/>
    <property type="molecule type" value="Genomic_DNA"/>
</dbReference>
<evidence type="ECO:0000313" key="2">
    <source>
        <dbReference type="Proteomes" id="UP000828390"/>
    </source>
</evidence>
<evidence type="ECO:0000313" key="1">
    <source>
        <dbReference type="EMBL" id="KAH3717407.1"/>
    </source>
</evidence>
<name>A0A9D4HFR5_DREPO</name>